<keyword evidence="1" id="KW-1133">Transmembrane helix</keyword>
<feature type="transmembrane region" description="Helical" evidence="1">
    <location>
        <begin position="78"/>
        <end position="95"/>
    </location>
</feature>
<keyword evidence="4" id="KW-1185">Reference proteome</keyword>
<proteinExistence type="predicted"/>
<dbReference type="AlphaFoldDB" id="A0A1C3CZY4"/>
<keyword evidence="1" id="KW-0812">Transmembrane</keyword>
<comment type="caution">
    <text evidence="3">The sequence shown here is derived from an EMBL/GenBank/DDBJ whole genome shotgun (WGS) entry which is preliminary data.</text>
</comment>
<evidence type="ECO:0000256" key="1">
    <source>
        <dbReference type="SAM" id="Phobius"/>
    </source>
</evidence>
<reference evidence="3 4" key="1">
    <citation type="submission" date="2016-07" db="EMBL/GenBank/DDBJ databases">
        <title>Acinetobacter sp. ANC 4603.</title>
        <authorList>
            <person name="Radolfova-Krizova L."/>
            <person name="Nemec A."/>
        </authorList>
    </citation>
    <scope>NUCLEOTIDE SEQUENCE [LARGE SCALE GENOMIC DNA]</scope>
    <source>
        <strain evidence="3 4">ANC 4603</strain>
    </source>
</reference>
<organism evidence="3 4">
    <name type="scientific">Acinetobacter celticus</name>
    <dbReference type="NCBI Taxonomy" id="1891224"/>
    <lineage>
        <taxon>Bacteria</taxon>
        <taxon>Pseudomonadati</taxon>
        <taxon>Pseudomonadota</taxon>
        <taxon>Gammaproteobacteria</taxon>
        <taxon>Moraxellales</taxon>
        <taxon>Moraxellaceae</taxon>
        <taxon>Acinetobacter</taxon>
    </lineage>
</organism>
<accession>A0A1C3CZY4</accession>
<evidence type="ECO:0000259" key="2">
    <source>
        <dbReference type="Pfam" id="PF13387"/>
    </source>
</evidence>
<dbReference type="STRING" id="1891224.BBP83_00630"/>
<dbReference type="Proteomes" id="UP000186553">
    <property type="component" value="Unassembled WGS sequence"/>
</dbReference>
<gene>
    <name evidence="3" type="ORF">BBP83_00630</name>
</gene>
<dbReference type="OrthoDB" id="274718at2"/>
<dbReference type="Pfam" id="PF13387">
    <property type="entry name" value="Lnb_N"/>
    <property type="match status" value="1"/>
</dbReference>
<feature type="domain" description="Lnb N-terminal periplasmic" evidence="2">
    <location>
        <begin position="137"/>
        <end position="293"/>
    </location>
</feature>
<sequence>MNHIGKTEFLKALGIGICHSLFSLSVIVSSLWLCMALWIQEPFGWLISRILIGIWLAFALSILGIYATQHFFSRKKDVLIYLLGFLCSLFWYFSLEAKQDREWAPEVSKILHYEKHGDIITLHNIRNFDWHPDGSFTEHWETRQYDLNQITGVNIITSYWMGPKIAHTLVSFDFAHNAPLTFSIEIRKEKNEEFSAIGGFFRKYELSLVASDEKDIVYTRSNIRGEQVYFFPVKMPKTEQIALFEEYLHQADELARQPKWYNTLTSNCTTLVFDMVQAVSPQKLPMDYRLFASGYLPNYLYDLNAISHQWNLHTWYQRAHVNPKVSGMKNISSAEYSRLIRRGLPQPKN</sequence>
<evidence type="ECO:0000313" key="3">
    <source>
        <dbReference type="EMBL" id="ODA14355.1"/>
    </source>
</evidence>
<dbReference type="RefSeq" id="WP_068885497.1">
    <property type="nucleotide sequence ID" value="NZ_CBCRUU010000003.1"/>
</dbReference>
<dbReference type="InterPro" id="IPR025178">
    <property type="entry name" value="Lnb_N"/>
</dbReference>
<keyword evidence="1" id="KW-0472">Membrane</keyword>
<evidence type="ECO:0000313" key="4">
    <source>
        <dbReference type="Proteomes" id="UP000186553"/>
    </source>
</evidence>
<protein>
    <recommendedName>
        <fullName evidence="2">Lnb N-terminal periplasmic domain-containing protein</fullName>
    </recommendedName>
</protein>
<dbReference type="EMBL" id="MBDL01000001">
    <property type="protein sequence ID" value="ODA14355.1"/>
    <property type="molecule type" value="Genomic_DNA"/>
</dbReference>
<feature type="transmembrane region" description="Helical" evidence="1">
    <location>
        <begin position="45"/>
        <end position="66"/>
    </location>
</feature>
<name>A0A1C3CZY4_9GAMM</name>
<feature type="transmembrane region" description="Helical" evidence="1">
    <location>
        <begin position="12"/>
        <end position="39"/>
    </location>
</feature>